<reference evidence="2 3" key="1">
    <citation type="journal article" date="2023" name="Hortic Res">
        <title>Pangenome of water caltrop reveals structural variations and asymmetric subgenome divergence after allopolyploidization.</title>
        <authorList>
            <person name="Zhang X."/>
            <person name="Chen Y."/>
            <person name="Wang L."/>
            <person name="Yuan Y."/>
            <person name="Fang M."/>
            <person name="Shi L."/>
            <person name="Lu R."/>
            <person name="Comes H.P."/>
            <person name="Ma Y."/>
            <person name="Chen Y."/>
            <person name="Huang G."/>
            <person name="Zhou Y."/>
            <person name="Zheng Z."/>
            <person name="Qiu Y."/>
        </authorList>
    </citation>
    <scope>NUCLEOTIDE SEQUENCE [LARGE SCALE GENOMIC DNA]</scope>
    <source>
        <tissue evidence="2">Roots</tissue>
    </source>
</reference>
<sequence>MSAQWGDCFITGIQQKKIVCKLDCTYGIYSDIQDTCIKRNLGEPICEIGISTIDISVSCFFLSNNSYDVMVPYAGCFAERLMKEYWLLIFLLFWTHPMVIGYY</sequence>
<keyword evidence="1" id="KW-0472">Membrane</keyword>
<comment type="caution">
    <text evidence="2">The sequence shown here is derived from an EMBL/GenBank/DDBJ whole genome shotgun (WGS) entry which is preliminary data.</text>
</comment>
<name>A0AAN7GIY6_9MYRT</name>
<keyword evidence="3" id="KW-1185">Reference proteome</keyword>
<dbReference type="EMBL" id="JAXIOK010000023">
    <property type="protein sequence ID" value="KAK4742534.1"/>
    <property type="molecule type" value="Genomic_DNA"/>
</dbReference>
<evidence type="ECO:0000313" key="3">
    <source>
        <dbReference type="Proteomes" id="UP001345219"/>
    </source>
</evidence>
<gene>
    <name evidence="2" type="ORF">SAY87_000535</name>
</gene>
<dbReference type="Proteomes" id="UP001345219">
    <property type="component" value="Chromosome 1"/>
</dbReference>
<proteinExistence type="predicted"/>
<accession>A0AAN7GIY6</accession>
<evidence type="ECO:0000313" key="2">
    <source>
        <dbReference type="EMBL" id="KAK4742534.1"/>
    </source>
</evidence>
<feature type="transmembrane region" description="Helical" evidence="1">
    <location>
        <begin position="85"/>
        <end position="102"/>
    </location>
</feature>
<keyword evidence="1" id="KW-0812">Transmembrane</keyword>
<protein>
    <submittedName>
        <fullName evidence="2">Uncharacterized protein</fullName>
    </submittedName>
</protein>
<organism evidence="2 3">
    <name type="scientific">Trapa incisa</name>
    <dbReference type="NCBI Taxonomy" id="236973"/>
    <lineage>
        <taxon>Eukaryota</taxon>
        <taxon>Viridiplantae</taxon>
        <taxon>Streptophyta</taxon>
        <taxon>Embryophyta</taxon>
        <taxon>Tracheophyta</taxon>
        <taxon>Spermatophyta</taxon>
        <taxon>Magnoliopsida</taxon>
        <taxon>eudicotyledons</taxon>
        <taxon>Gunneridae</taxon>
        <taxon>Pentapetalae</taxon>
        <taxon>rosids</taxon>
        <taxon>malvids</taxon>
        <taxon>Myrtales</taxon>
        <taxon>Lythraceae</taxon>
        <taxon>Trapa</taxon>
    </lineage>
</organism>
<keyword evidence="1" id="KW-1133">Transmembrane helix</keyword>
<evidence type="ECO:0000256" key="1">
    <source>
        <dbReference type="SAM" id="Phobius"/>
    </source>
</evidence>
<dbReference type="AlphaFoldDB" id="A0AAN7GIY6"/>